<dbReference type="AlphaFoldDB" id="L7KNT9"/>
<gene>
    <name evidence="2" type="ORF">GOACH_21_00640</name>
</gene>
<dbReference type="InterPro" id="IPR032710">
    <property type="entry name" value="NTF2-like_dom_sf"/>
</dbReference>
<proteinExistence type="predicted"/>
<dbReference type="Gene3D" id="3.10.450.50">
    <property type="match status" value="1"/>
</dbReference>
<protein>
    <recommendedName>
        <fullName evidence="1">SnoaL-like domain-containing protein</fullName>
    </recommendedName>
</protein>
<dbReference type="Proteomes" id="UP000010988">
    <property type="component" value="Unassembled WGS sequence"/>
</dbReference>
<dbReference type="Pfam" id="PF12680">
    <property type="entry name" value="SnoaL_2"/>
    <property type="match status" value="1"/>
</dbReference>
<evidence type="ECO:0000313" key="3">
    <source>
        <dbReference type="Proteomes" id="UP000010988"/>
    </source>
</evidence>
<reference evidence="2 3" key="1">
    <citation type="submission" date="2012-12" db="EMBL/GenBank/DDBJ databases">
        <title>Whole genome shotgun sequence of Gordonia aichiensis NBRC 108223.</title>
        <authorList>
            <person name="Isaki-Nakamura S."/>
            <person name="Hosoyama A."/>
            <person name="Tsuchikane K."/>
            <person name="Ando Y."/>
            <person name="Baba S."/>
            <person name="Ohji S."/>
            <person name="Hamada M."/>
            <person name="Tamura T."/>
            <person name="Yamazoe A."/>
            <person name="Yamazaki S."/>
            <person name="Fujita N."/>
        </authorList>
    </citation>
    <scope>NUCLEOTIDE SEQUENCE [LARGE SCALE GENOMIC DNA]</scope>
    <source>
        <strain evidence="2 3">NBRC 108223</strain>
    </source>
</reference>
<sequence length="127" mass="14954">MLQQLMREMFSSMVEAKDISKVEEYYDPDFMLYTNGQVQDYAAFRAGHERVYPTGISYSVRYDDDTWVENGDRLAGRVWITTSRPGEEPTEIEVMLIAQFRGGRILRLWELTWPDWSNMKAFESYDG</sequence>
<name>L7KNT9_9ACTN</name>
<dbReference type="eggNOG" id="ENOG5032XUV">
    <property type="taxonomic scope" value="Bacteria"/>
</dbReference>
<dbReference type="SUPFAM" id="SSF54427">
    <property type="entry name" value="NTF2-like"/>
    <property type="match status" value="1"/>
</dbReference>
<dbReference type="STRING" id="1220583.GOACH_21_00640"/>
<evidence type="ECO:0000313" key="2">
    <source>
        <dbReference type="EMBL" id="GAC50171.1"/>
    </source>
</evidence>
<dbReference type="RefSeq" id="WP_005177541.1">
    <property type="nucleotide sequence ID" value="NZ_BANR01000021.1"/>
</dbReference>
<dbReference type="InterPro" id="IPR037401">
    <property type="entry name" value="SnoaL-like"/>
</dbReference>
<feature type="domain" description="SnoaL-like" evidence="1">
    <location>
        <begin position="8"/>
        <end position="107"/>
    </location>
</feature>
<dbReference type="OrthoDB" id="4737690at2"/>
<keyword evidence="3" id="KW-1185">Reference proteome</keyword>
<dbReference type="EMBL" id="BANR01000021">
    <property type="protein sequence ID" value="GAC50171.1"/>
    <property type="molecule type" value="Genomic_DNA"/>
</dbReference>
<organism evidence="2 3">
    <name type="scientific">Gordonia aichiensis NBRC 108223</name>
    <dbReference type="NCBI Taxonomy" id="1220583"/>
    <lineage>
        <taxon>Bacteria</taxon>
        <taxon>Bacillati</taxon>
        <taxon>Actinomycetota</taxon>
        <taxon>Actinomycetes</taxon>
        <taxon>Mycobacteriales</taxon>
        <taxon>Gordoniaceae</taxon>
        <taxon>Gordonia</taxon>
    </lineage>
</organism>
<accession>L7KNT9</accession>
<comment type="caution">
    <text evidence="2">The sequence shown here is derived from an EMBL/GenBank/DDBJ whole genome shotgun (WGS) entry which is preliminary data.</text>
</comment>
<evidence type="ECO:0000259" key="1">
    <source>
        <dbReference type="Pfam" id="PF12680"/>
    </source>
</evidence>